<accession>A0ABY1C568</accession>
<keyword evidence="5" id="KW-0808">Transferase</keyword>
<evidence type="ECO:0000256" key="4">
    <source>
        <dbReference type="ARBA" id="ARBA00022597"/>
    </source>
</evidence>
<evidence type="ECO:0000256" key="1">
    <source>
        <dbReference type="ARBA" id="ARBA00004496"/>
    </source>
</evidence>
<dbReference type="Gene3D" id="3.40.35.10">
    <property type="entry name" value="Phosphotransferase system, sorbose subfamily IIB component"/>
    <property type="match status" value="1"/>
</dbReference>
<evidence type="ECO:0000259" key="8">
    <source>
        <dbReference type="PROSITE" id="PS51101"/>
    </source>
</evidence>
<dbReference type="PROSITE" id="PS51101">
    <property type="entry name" value="PTS_EIIB_TYPE_4"/>
    <property type="match status" value="1"/>
</dbReference>
<keyword evidence="7" id="KW-0418">Kinase</keyword>
<comment type="subcellular location">
    <subcellularLocation>
        <location evidence="1">Cytoplasm</location>
    </subcellularLocation>
</comment>
<dbReference type="SUPFAM" id="SSF52728">
    <property type="entry name" value="PTS IIb component"/>
    <property type="match status" value="1"/>
</dbReference>
<evidence type="ECO:0000256" key="6">
    <source>
        <dbReference type="ARBA" id="ARBA00022683"/>
    </source>
</evidence>
<evidence type="ECO:0000256" key="7">
    <source>
        <dbReference type="ARBA" id="ARBA00022777"/>
    </source>
</evidence>
<evidence type="ECO:0000256" key="3">
    <source>
        <dbReference type="ARBA" id="ARBA00022490"/>
    </source>
</evidence>
<keyword evidence="6" id="KW-0598">Phosphotransferase system</keyword>
<evidence type="ECO:0000256" key="5">
    <source>
        <dbReference type="ARBA" id="ARBA00022679"/>
    </source>
</evidence>
<reference evidence="9 10" key="1">
    <citation type="submission" date="2016-10" db="EMBL/GenBank/DDBJ databases">
        <authorList>
            <person name="Varghese N."/>
            <person name="Submissions S."/>
        </authorList>
    </citation>
    <scope>NUCLEOTIDE SEQUENCE [LARGE SCALE GENOMIC DNA]</scope>
    <source>
        <strain evidence="9 10">ATCC 19403</strain>
    </source>
</reference>
<dbReference type="EMBL" id="LT630003">
    <property type="protein sequence ID" value="SET67695.1"/>
    <property type="molecule type" value="Genomic_DNA"/>
</dbReference>
<dbReference type="InterPro" id="IPR036667">
    <property type="entry name" value="PTS_IIB_sorbose-sp_sf"/>
</dbReference>
<dbReference type="Pfam" id="PF03830">
    <property type="entry name" value="PTSIIB_sorb"/>
    <property type="match status" value="1"/>
</dbReference>
<organism evidence="9 10">
    <name type="scientific">Lacrimispora sphenoides JCM 1415</name>
    <dbReference type="NCBI Taxonomy" id="1297793"/>
    <lineage>
        <taxon>Bacteria</taxon>
        <taxon>Bacillati</taxon>
        <taxon>Bacillota</taxon>
        <taxon>Clostridia</taxon>
        <taxon>Lachnospirales</taxon>
        <taxon>Lachnospiraceae</taxon>
        <taxon>Lacrimispora</taxon>
    </lineage>
</organism>
<keyword evidence="10" id="KW-1185">Reference proteome</keyword>
<dbReference type="InterPro" id="IPR004720">
    <property type="entry name" value="PTS_IIB_sorbose-sp"/>
</dbReference>
<dbReference type="RefSeq" id="WP_054789590.1">
    <property type="nucleotide sequence ID" value="NZ_LT630003.1"/>
</dbReference>
<dbReference type="Proteomes" id="UP000198970">
    <property type="component" value="Chromosome I"/>
</dbReference>
<gene>
    <name evidence="9" type="ORF">SAMN02745906_1052</name>
</gene>
<proteinExistence type="predicted"/>
<evidence type="ECO:0000313" key="9">
    <source>
        <dbReference type="EMBL" id="SET67695.1"/>
    </source>
</evidence>
<keyword evidence="4" id="KW-0762">Sugar transport</keyword>
<keyword evidence="3" id="KW-0963">Cytoplasm</keyword>
<keyword evidence="2" id="KW-0813">Transport</keyword>
<feature type="domain" description="PTS EIIB type-4" evidence="8">
    <location>
        <begin position="1"/>
        <end position="162"/>
    </location>
</feature>
<name>A0ABY1C568_9FIRM</name>
<evidence type="ECO:0000256" key="2">
    <source>
        <dbReference type="ARBA" id="ARBA00022448"/>
    </source>
</evidence>
<evidence type="ECO:0000313" key="10">
    <source>
        <dbReference type="Proteomes" id="UP000198970"/>
    </source>
</evidence>
<sequence length="162" mass="18123">MDVSVFRIDDRLIHGQIITAWIAYADAKTIVVADDKAAKDEFQQSLLKMATPDSVTLKILSLDDTAEYLRSGEDKGKVLLLVRGPEQALKLVESGVVKESINVGNLNMKKGKTKVLGNLWVFPEDVEMIKKIYDRKVTLEVRAIPSDRSQDVLELLKKNKLA</sequence>
<protein>
    <submittedName>
        <fullName evidence="9">PTS system, mannose-specific IIB component/PTS system, galactosamine-specific IIB component</fullName>
    </submittedName>
</protein>